<keyword evidence="1" id="KW-0472">Membrane</keyword>
<sequence>MAKNPCNIFERLIKATHNCFGYGYGYSPSSVSTYSNQGKEEMTSTGNIWTLHRCSRGGSDYTPLLTSPDYPVWRLIPLYFPWSEVALSTNYCILHRGTVPRSGFIMVAPKKSILARCFTQPLLVVTLLFSIIFLFFIFLFEDAILTDRGEIPRRLW</sequence>
<keyword evidence="1" id="KW-1133">Transmembrane helix</keyword>
<dbReference type="KEGG" id="nta:107789830"/>
<evidence type="ECO:0000313" key="2">
    <source>
        <dbReference type="RefSeq" id="XP_016467183.1"/>
    </source>
</evidence>
<organism evidence="2">
    <name type="scientific">Nicotiana tabacum</name>
    <name type="common">Common tobacco</name>
    <dbReference type="NCBI Taxonomy" id="4097"/>
    <lineage>
        <taxon>Eukaryota</taxon>
        <taxon>Viridiplantae</taxon>
        <taxon>Streptophyta</taxon>
        <taxon>Embryophyta</taxon>
        <taxon>Tracheophyta</taxon>
        <taxon>Spermatophyta</taxon>
        <taxon>Magnoliopsida</taxon>
        <taxon>eudicotyledons</taxon>
        <taxon>Gunneridae</taxon>
        <taxon>Pentapetalae</taxon>
        <taxon>asterids</taxon>
        <taxon>lamiids</taxon>
        <taxon>Solanales</taxon>
        <taxon>Solanaceae</taxon>
        <taxon>Nicotianoideae</taxon>
        <taxon>Nicotianeae</taxon>
        <taxon>Nicotiana</taxon>
    </lineage>
</organism>
<gene>
    <name evidence="2" type="primary">LOC107789830</name>
</gene>
<accession>A0A1S3ZSA7</accession>
<proteinExistence type="predicted"/>
<name>A0A1S3ZSA7_TOBAC</name>
<reference evidence="2" key="1">
    <citation type="submission" date="2025-08" db="UniProtKB">
        <authorList>
            <consortium name="RefSeq"/>
        </authorList>
    </citation>
    <scope>IDENTIFICATION</scope>
</reference>
<dbReference type="AlphaFoldDB" id="A0A1S3ZSA7"/>
<keyword evidence="1" id="KW-0812">Transmembrane</keyword>
<evidence type="ECO:0000256" key="1">
    <source>
        <dbReference type="SAM" id="Phobius"/>
    </source>
</evidence>
<dbReference type="RefSeq" id="XP_016467183.1">
    <property type="nucleotide sequence ID" value="XM_016611697.1"/>
</dbReference>
<dbReference type="PaxDb" id="4097-A0A1S3ZSA7"/>
<feature type="transmembrane region" description="Helical" evidence="1">
    <location>
        <begin position="121"/>
        <end position="140"/>
    </location>
</feature>
<protein>
    <submittedName>
        <fullName evidence="2">Uncharacterized protein</fullName>
    </submittedName>
</protein>